<feature type="region of interest" description="Disordered" evidence="1">
    <location>
        <begin position="37"/>
        <end position="62"/>
    </location>
</feature>
<organism evidence="2 3">
    <name type="scientific">Mycobacterium phage DrLupo</name>
    <dbReference type="NCBI Taxonomy" id="2499037"/>
    <lineage>
        <taxon>Viruses</taxon>
        <taxon>Duplodnaviria</taxon>
        <taxon>Heunggongvirae</taxon>
        <taxon>Uroviricota</taxon>
        <taxon>Caudoviricetes</taxon>
        <taxon>Barnyardvirus</taxon>
        <taxon>Barnyardvirus drlupo</taxon>
    </lineage>
</organism>
<name>A0A3S9UQN3_9CAUD</name>
<evidence type="ECO:0000313" key="3">
    <source>
        <dbReference type="Proteomes" id="UP000288363"/>
    </source>
</evidence>
<dbReference type="EMBL" id="MK279909">
    <property type="protein sequence ID" value="AZS12596.1"/>
    <property type="molecule type" value="Genomic_DNA"/>
</dbReference>
<gene>
    <name evidence="2" type="primary">60</name>
    <name evidence="2" type="ORF">SEA_DRLUPO_60</name>
</gene>
<dbReference type="KEGG" id="vg:55613019"/>
<accession>A0A3S9UQN3</accession>
<keyword evidence="3" id="KW-1185">Reference proteome</keyword>
<dbReference type="Proteomes" id="UP000288363">
    <property type="component" value="Segment"/>
</dbReference>
<proteinExistence type="predicted"/>
<evidence type="ECO:0000256" key="1">
    <source>
        <dbReference type="SAM" id="MobiDB-lite"/>
    </source>
</evidence>
<reference evidence="2 3" key="1">
    <citation type="submission" date="2018-12" db="EMBL/GenBank/DDBJ databases">
        <authorList>
            <person name="Almail A."/>
            <person name="Dorhout K.E."/>
            <person name="Johnson J."/>
            <person name="Jorgensen H.J."/>
            <person name="Tolsma S."/>
            <person name="Garlena R.A."/>
            <person name="Russell D.A."/>
            <person name="Pope W.H."/>
            <person name="Jacobs-Sera D."/>
            <person name="Hatfull G.F."/>
        </authorList>
    </citation>
    <scope>NUCLEOTIDE SEQUENCE [LARGE SCALE GENOMIC DNA]</scope>
</reference>
<dbReference type="RefSeq" id="YP_009842758.1">
    <property type="nucleotide sequence ID" value="NC_048743.1"/>
</dbReference>
<protein>
    <submittedName>
        <fullName evidence="2">Uncharacterized protein</fullName>
    </submittedName>
</protein>
<sequence>MGLGIPKDAQKAIDAVPEIVSELKAVRRLLERLLDEDDTTQAPGKGLRLRRVGEPHAAFEQP</sequence>
<evidence type="ECO:0000313" key="2">
    <source>
        <dbReference type="EMBL" id="AZS12596.1"/>
    </source>
</evidence>
<dbReference type="GeneID" id="55613019"/>